<dbReference type="Proteomes" id="UP000291084">
    <property type="component" value="Chromosome 6"/>
</dbReference>
<dbReference type="EMBL" id="AP015039">
    <property type="protein sequence ID" value="BAT89710.1"/>
    <property type="molecule type" value="Genomic_DNA"/>
</dbReference>
<accession>A0A0S3SA90</accession>
<gene>
    <name evidence="1" type="primary">Vigan.06G074000</name>
    <name evidence="1" type="ORF">VIGAN_06074000</name>
</gene>
<dbReference type="AlphaFoldDB" id="A0A0S3SA90"/>
<reference evidence="1 2" key="1">
    <citation type="journal article" date="2015" name="Sci. Rep.">
        <title>The power of single molecule real-time sequencing technology in the de novo assembly of a eukaryotic genome.</title>
        <authorList>
            <person name="Sakai H."/>
            <person name="Naito K."/>
            <person name="Ogiso-Tanaka E."/>
            <person name="Takahashi Y."/>
            <person name="Iseki K."/>
            <person name="Muto C."/>
            <person name="Satou K."/>
            <person name="Teruya K."/>
            <person name="Shiroma A."/>
            <person name="Shimoji M."/>
            <person name="Hirano T."/>
            <person name="Itoh T."/>
            <person name="Kaga A."/>
            <person name="Tomooka N."/>
        </authorList>
    </citation>
    <scope>NUCLEOTIDE SEQUENCE [LARGE SCALE GENOMIC DNA]</scope>
    <source>
        <strain evidence="2">cv. Shumari</strain>
    </source>
</reference>
<evidence type="ECO:0000313" key="2">
    <source>
        <dbReference type="Proteomes" id="UP000291084"/>
    </source>
</evidence>
<name>A0A0S3SA90_PHAAN</name>
<protein>
    <submittedName>
        <fullName evidence="1">Uncharacterized protein</fullName>
    </submittedName>
</protein>
<keyword evidence="2" id="KW-1185">Reference proteome</keyword>
<evidence type="ECO:0000313" key="1">
    <source>
        <dbReference type="EMBL" id="BAT89710.1"/>
    </source>
</evidence>
<sequence>GLLHQTRHICLLYYQNGQIQTILRKWGKSWGVKKSCTPRTTSDDGNRLQRNGNRLQSVEIVTTLHDFKLVCQKRTGNRLQHFCNRLPGCIWCKIHFGKRLQGCCNRLPVCFWLVFEILYCNCGA</sequence>
<organism evidence="1 2">
    <name type="scientific">Vigna angularis var. angularis</name>
    <dbReference type="NCBI Taxonomy" id="157739"/>
    <lineage>
        <taxon>Eukaryota</taxon>
        <taxon>Viridiplantae</taxon>
        <taxon>Streptophyta</taxon>
        <taxon>Embryophyta</taxon>
        <taxon>Tracheophyta</taxon>
        <taxon>Spermatophyta</taxon>
        <taxon>Magnoliopsida</taxon>
        <taxon>eudicotyledons</taxon>
        <taxon>Gunneridae</taxon>
        <taxon>Pentapetalae</taxon>
        <taxon>rosids</taxon>
        <taxon>fabids</taxon>
        <taxon>Fabales</taxon>
        <taxon>Fabaceae</taxon>
        <taxon>Papilionoideae</taxon>
        <taxon>50 kb inversion clade</taxon>
        <taxon>NPAAA clade</taxon>
        <taxon>indigoferoid/millettioid clade</taxon>
        <taxon>Phaseoleae</taxon>
        <taxon>Vigna</taxon>
    </lineage>
</organism>
<feature type="non-terminal residue" evidence="1">
    <location>
        <position position="1"/>
    </location>
</feature>
<proteinExistence type="predicted"/>